<proteinExistence type="predicted"/>
<organism evidence="2 3">
    <name type="scientific">Pseudocercospora musae</name>
    <dbReference type="NCBI Taxonomy" id="113226"/>
    <lineage>
        <taxon>Eukaryota</taxon>
        <taxon>Fungi</taxon>
        <taxon>Dikarya</taxon>
        <taxon>Ascomycota</taxon>
        <taxon>Pezizomycotina</taxon>
        <taxon>Dothideomycetes</taxon>
        <taxon>Dothideomycetidae</taxon>
        <taxon>Mycosphaerellales</taxon>
        <taxon>Mycosphaerellaceae</taxon>
        <taxon>Pseudocercospora</taxon>
    </lineage>
</organism>
<dbReference type="EMBL" id="LFZO01002008">
    <property type="protein sequence ID" value="KXS93310.1"/>
    <property type="molecule type" value="Genomic_DNA"/>
</dbReference>
<feature type="region of interest" description="Disordered" evidence="1">
    <location>
        <begin position="98"/>
        <end position="131"/>
    </location>
</feature>
<dbReference type="Proteomes" id="UP000073492">
    <property type="component" value="Unassembled WGS sequence"/>
</dbReference>
<evidence type="ECO:0000256" key="1">
    <source>
        <dbReference type="SAM" id="MobiDB-lite"/>
    </source>
</evidence>
<gene>
    <name evidence="2" type="ORF">AC579_10577</name>
</gene>
<keyword evidence="3" id="KW-1185">Reference proteome</keyword>
<accession>A0A139GSZ7</accession>
<dbReference type="OrthoDB" id="3649154at2759"/>
<protein>
    <submittedName>
        <fullName evidence="2">Uncharacterized protein</fullName>
    </submittedName>
</protein>
<reference evidence="2 3" key="1">
    <citation type="submission" date="2015-07" db="EMBL/GenBank/DDBJ databases">
        <title>Comparative genomics of the Sigatoka disease complex on banana suggests a link between parallel evolutionary changes in Pseudocercospora fijiensis and Pseudocercospora eumusae and increased virulence on the banana host.</title>
        <authorList>
            <person name="Chang T.-C."/>
            <person name="Salvucci A."/>
            <person name="Crous P.W."/>
            <person name="Stergiopoulos I."/>
        </authorList>
    </citation>
    <scope>NUCLEOTIDE SEQUENCE [LARGE SCALE GENOMIC DNA]</scope>
    <source>
        <strain evidence="2 3">CBS 116634</strain>
    </source>
</reference>
<dbReference type="AlphaFoldDB" id="A0A139GSZ7"/>
<sequence>MSRVYNHAAIQEYFRSNAKVVDTPQQLNEIYAIAFINQPGEDGTRDVQLGLHTKLLGTLIGPKYNKEITVKYGESKKAFLAAAVDQYLEVADEKSVSEAMKEDRASGDASGAAAMDKTGEDDIDMETGGGDSERELALMPRLQEWMQMVERREQDVVAREEALKQREVEVQAAESDHQATIKDREKHVKTLEAAVFHQRLGMMRERAMLDEARHKLAQD</sequence>
<evidence type="ECO:0000313" key="3">
    <source>
        <dbReference type="Proteomes" id="UP000073492"/>
    </source>
</evidence>
<evidence type="ECO:0000313" key="2">
    <source>
        <dbReference type="EMBL" id="KXS93310.1"/>
    </source>
</evidence>
<name>A0A139GSZ7_9PEZI</name>
<comment type="caution">
    <text evidence="2">The sequence shown here is derived from an EMBL/GenBank/DDBJ whole genome shotgun (WGS) entry which is preliminary data.</text>
</comment>